<sequence>MLISTHTRRLASALALAAAFAAAHATLARADEIIRVRGTIASFDGTAALVVKTREGPEATIALRPGFGVSGMARVSLSDIKPGDYVGIASVPGRRGGDDALEVLVFPAAMKGAGEGNYPWDLKPNSSMTNGSVAEAVKSVNGHALTLSYHGQSKTITVPNGVPVVTFAAADKGDLKPGAAMFAIAQKDTQGGLSAGRVTVGTNGVVPPM</sequence>
<dbReference type="Proteomes" id="UP000637002">
    <property type="component" value="Unassembled WGS sequence"/>
</dbReference>
<gene>
    <name evidence="2" type="ORF">GCM10010994_53660</name>
</gene>
<feature type="chain" id="PRO_5037310919" description="DUF5666 domain-containing protein" evidence="1">
    <location>
        <begin position="31"/>
        <end position="209"/>
    </location>
</feature>
<dbReference type="AlphaFoldDB" id="A0A916XNE2"/>
<reference evidence="2" key="2">
    <citation type="submission" date="2020-09" db="EMBL/GenBank/DDBJ databases">
        <authorList>
            <person name="Sun Q."/>
            <person name="Zhou Y."/>
        </authorList>
    </citation>
    <scope>NUCLEOTIDE SEQUENCE</scope>
    <source>
        <strain evidence="2">CGMCC 1.12919</strain>
    </source>
</reference>
<accession>A0A916XNE2</accession>
<dbReference type="EMBL" id="BMGG01000011">
    <property type="protein sequence ID" value="GGC89069.1"/>
    <property type="molecule type" value="Genomic_DNA"/>
</dbReference>
<protein>
    <recommendedName>
        <fullName evidence="4">DUF5666 domain-containing protein</fullName>
    </recommendedName>
</protein>
<feature type="signal peptide" evidence="1">
    <location>
        <begin position="1"/>
        <end position="30"/>
    </location>
</feature>
<evidence type="ECO:0000256" key="1">
    <source>
        <dbReference type="SAM" id="SignalP"/>
    </source>
</evidence>
<proteinExistence type="predicted"/>
<keyword evidence="1" id="KW-0732">Signal</keyword>
<evidence type="ECO:0008006" key="4">
    <source>
        <dbReference type="Google" id="ProtNLM"/>
    </source>
</evidence>
<evidence type="ECO:0000313" key="3">
    <source>
        <dbReference type="Proteomes" id="UP000637002"/>
    </source>
</evidence>
<comment type="caution">
    <text evidence="2">The sequence shown here is derived from an EMBL/GenBank/DDBJ whole genome shotgun (WGS) entry which is preliminary data.</text>
</comment>
<evidence type="ECO:0000313" key="2">
    <source>
        <dbReference type="EMBL" id="GGC89069.1"/>
    </source>
</evidence>
<keyword evidence="3" id="KW-1185">Reference proteome</keyword>
<reference evidence="2" key="1">
    <citation type="journal article" date="2014" name="Int. J. Syst. Evol. Microbiol.">
        <title>Complete genome sequence of Corynebacterium casei LMG S-19264T (=DSM 44701T), isolated from a smear-ripened cheese.</title>
        <authorList>
            <consortium name="US DOE Joint Genome Institute (JGI-PGF)"/>
            <person name="Walter F."/>
            <person name="Albersmeier A."/>
            <person name="Kalinowski J."/>
            <person name="Ruckert C."/>
        </authorList>
    </citation>
    <scope>NUCLEOTIDE SEQUENCE</scope>
    <source>
        <strain evidence="2">CGMCC 1.12919</strain>
    </source>
</reference>
<organism evidence="2 3">
    <name type="scientific">Chelatococcus reniformis</name>
    <dbReference type="NCBI Taxonomy" id="1494448"/>
    <lineage>
        <taxon>Bacteria</taxon>
        <taxon>Pseudomonadati</taxon>
        <taxon>Pseudomonadota</taxon>
        <taxon>Alphaproteobacteria</taxon>
        <taxon>Hyphomicrobiales</taxon>
        <taxon>Chelatococcaceae</taxon>
        <taxon>Chelatococcus</taxon>
    </lineage>
</organism>
<dbReference type="RefSeq" id="WP_188612255.1">
    <property type="nucleotide sequence ID" value="NZ_BMGG01000011.1"/>
</dbReference>
<name>A0A916XNE2_9HYPH</name>